<evidence type="ECO:0000313" key="3">
    <source>
        <dbReference type="EMBL" id="KKN83004.1"/>
    </source>
</evidence>
<feature type="transmembrane region" description="Helical" evidence="2">
    <location>
        <begin position="31"/>
        <end position="50"/>
    </location>
</feature>
<keyword evidence="2" id="KW-0812">Transmembrane</keyword>
<name>A0A0F9TUJ3_9ZZZZ</name>
<comment type="caution">
    <text evidence="3">The sequence shown here is derived from an EMBL/GenBank/DDBJ whole genome shotgun (WGS) entry which is preliminary data.</text>
</comment>
<dbReference type="AlphaFoldDB" id="A0A0F9TUJ3"/>
<dbReference type="EMBL" id="LAZR01000192">
    <property type="protein sequence ID" value="KKN83004.1"/>
    <property type="molecule type" value="Genomic_DNA"/>
</dbReference>
<proteinExistence type="predicted"/>
<keyword evidence="2" id="KW-1133">Transmembrane helix</keyword>
<accession>A0A0F9TUJ3</accession>
<gene>
    <name evidence="3" type="ORF">LCGC14_0304190</name>
</gene>
<feature type="region of interest" description="Disordered" evidence="1">
    <location>
        <begin position="1"/>
        <end position="22"/>
    </location>
</feature>
<evidence type="ECO:0000256" key="1">
    <source>
        <dbReference type="SAM" id="MobiDB-lite"/>
    </source>
</evidence>
<protein>
    <submittedName>
        <fullName evidence="3">Uncharacterized protein</fullName>
    </submittedName>
</protein>
<keyword evidence="2" id="KW-0472">Membrane</keyword>
<sequence length="332" mass="36375">MIALSKRPTAAVGQSLSGESRPRWRRTKRDIIMRGQTLLIIGTLIIASAVGGCASSPYESAQHRYDLAHRPRDWPAEWEPILENDAKAFIQAELVDKVNERLASYFGAPHVKVYEFERVVYFEPIPEPTTGPIPIPDVKYQSAPSSRRTVTDIPEGVIASAEWTDRFALAQEMSYRCAIVLAEVKEIDLDSPTPFTVNVSVKLSGQKRHAVASQVHPPPRPPTGYRYWTRSPPPGGFLGMGGHAIYVPKELPGRPHEVGADSLADQAAEALAETVATPTAVTAILGVSYDIQTGQWGIVHTDESKAAALPAKTLSWDYGINSEGREKVYAPR</sequence>
<reference evidence="3" key="1">
    <citation type="journal article" date="2015" name="Nature">
        <title>Complex archaea that bridge the gap between prokaryotes and eukaryotes.</title>
        <authorList>
            <person name="Spang A."/>
            <person name="Saw J.H."/>
            <person name="Jorgensen S.L."/>
            <person name="Zaremba-Niedzwiedzka K."/>
            <person name="Martijn J."/>
            <person name="Lind A.E."/>
            <person name="van Eijk R."/>
            <person name="Schleper C."/>
            <person name="Guy L."/>
            <person name="Ettema T.J."/>
        </authorList>
    </citation>
    <scope>NUCLEOTIDE SEQUENCE</scope>
</reference>
<evidence type="ECO:0000256" key="2">
    <source>
        <dbReference type="SAM" id="Phobius"/>
    </source>
</evidence>
<organism evidence="3">
    <name type="scientific">marine sediment metagenome</name>
    <dbReference type="NCBI Taxonomy" id="412755"/>
    <lineage>
        <taxon>unclassified sequences</taxon>
        <taxon>metagenomes</taxon>
        <taxon>ecological metagenomes</taxon>
    </lineage>
</organism>